<keyword evidence="3" id="KW-0677">Repeat</keyword>
<evidence type="ECO:0000256" key="3">
    <source>
        <dbReference type="ARBA" id="ARBA00022737"/>
    </source>
</evidence>
<dbReference type="PANTHER" id="PTHR14224:SF81">
    <property type="entry name" value="PRAME FAMILY MEMBER 1-RELATED"/>
    <property type="match status" value="1"/>
</dbReference>
<evidence type="ECO:0008006" key="6">
    <source>
        <dbReference type="Google" id="ProtNLM"/>
    </source>
</evidence>
<dbReference type="Ensembl" id="ENSSBOT00000027547.1">
    <property type="protein sequence ID" value="ENSSBOP00000010769.1"/>
    <property type="gene ID" value="ENSSBOG00000022207.1"/>
</dbReference>
<dbReference type="PANTHER" id="PTHR14224">
    <property type="entry name" value="SIMILAR TO PREFERENTIALLY EXPRESSED ANTIGEN IN MELANOMA-LIKE 3"/>
    <property type="match status" value="1"/>
</dbReference>
<keyword evidence="2" id="KW-0433">Leucine-rich repeat</keyword>
<dbReference type="GO" id="GO:0005737">
    <property type="term" value="C:cytoplasm"/>
    <property type="evidence" value="ECO:0007669"/>
    <property type="project" value="TreeGrafter"/>
</dbReference>
<reference evidence="4" key="2">
    <citation type="submission" date="2025-09" db="UniProtKB">
        <authorList>
            <consortium name="Ensembl"/>
        </authorList>
    </citation>
    <scope>IDENTIFICATION</scope>
</reference>
<accession>A0A2K6STP2</accession>
<dbReference type="GO" id="GO:0045596">
    <property type="term" value="P:negative regulation of cell differentiation"/>
    <property type="evidence" value="ECO:0007669"/>
    <property type="project" value="InterPro"/>
</dbReference>
<comment type="similarity">
    <text evidence="1">Belongs to the PRAME family.</text>
</comment>
<sequence length="411" mass="46731">MSIQAPPGLLDLAGQSLLRDQALAISAVEELPRELFPALFMEAVSRRHFQTLPLMVQAWPFTRLPLGSLMKSLHLETLKALLEGLHMLLTQKVHPRRWKLQVLDLQDVDENFWTSVLSCSPEAVSKRPTTGLSKDGRAPALEGGHRRLKLVNHLTQIKYLRKSLKVIPLSNLCWPRLIRKRPSYLKEMKNLGKVVFYRCYDYTTDRDIQEQLSTLFLSLEHLQMLRIEMVTSFSGHLEQLIRYLQNPLEGLDLARSKLLKEDLKCFSQYPSLRYLKHPNLGNVCLSRVSLEPLTVLLQKVAATLETLNLEPCLTNCSQPCACLPALSHCSQLTTFCFGGKRVTVDDPKHLPHHTHGLSKLSLEMYPAPRESYHSWVNSMWTLREVSVFLGPTPCPSCGSSPSEELEHHLCC</sequence>
<evidence type="ECO:0000313" key="5">
    <source>
        <dbReference type="Proteomes" id="UP000233220"/>
    </source>
</evidence>
<dbReference type="GO" id="GO:0043066">
    <property type="term" value="P:negative regulation of apoptotic process"/>
    <property type="evidence" value="ECO:0007669"/>
    <property type="project" value="InterPro"/>
</dbReference>
<evidence type="ECO:0000256" key="2">
    <source>
        <dbReference type="ARBA" id="ARBA00022614"/>
    </source>
</evidence>
<organism evidence="4 5">
    <name type="scientific">Saimiri boliviensis boliviensis</name>
    <name type="common">Bolivian squirrel monkey</name>
    <dbReference type="NCBI Taxonomy" id="39432"/>
    <lineage>
        <taxon>Eukaryota</taxon>
        <taxon>Metazoa</taxon>
        <taxon>Chordata</taxon>
        <taxon>Craniata</taxon>
        <taxon>Vertebrata</taxon>
        <taxon>Euteleostomi</taxon>
        <taxon>Mammalia</taxon>
        <taxon>Eutheria</taxon>
        <taxon>Euarchontoglires</taxon>
        <taxon>Primates</taxon>
        <taxon>Haplorrhini</taxon>
        <taxon>Platyrrhini</taxon>
        <taxon>Cebidae</taxon>
        <taxon>Saimiriinae</taxon>
        <taxon>Saimiri</taxon>
    </lineage>
</organism>
<dbReference type="Proteomes" id="UP000233220">
    <property type="component" value="Unplaced"/>
</dbReference>
<dbReference type="InterPro" id="IPR026271">
    <property type="entry name" value="PRAME"/>
</dbReference>
<dbReference type="SUPFAM" id="SSF52047">
    <property type="entry name" value="RNI-like"/>
    <property type="match status" value="1"/>
</dbReference>
<dbReference type="OMA" id="HMVLTQK"/>
<protein>
    <recommendedName>
        <fullName evidence="6">PRAME nuclear receptor transcriptional regulator</fullName>
    </recommendedName>
</protein>
<dbReference type="InterPro" id="IPR032675">
    <property type="entry name" value="LRR_dom_sf"/>
</dbReference>
<dbReference type="AlphaFoldDB" id="A0A2K6STP2"/>
<dbReference type="InterPro" id="IPR050694">
    <property type="entry name" value="LRRC14/PRAME"/>
</dbReference>
<evidence type="ECO:0000313" key="4">
    <source>
        <dbReference type="Ensembl" id="ENSSBOP00000010769.1"/>
    </source>
</evidence>
<evidence type="ECO:0000256" key="1">
    <source>
        <dbReference type="ARBA" id="ARBA00009608"/>
    </source>
</evidence>
<name>A0A2K6STP2_SAIBB</name>
<dbReference type="GO" id="GO:0045892">
    <property type="term" value="P:negative regulation of DNA-templated transcription"/>
    <property type="evidence" value="ECO:0007669"/>
    <property type="project" value="InterPro"/>
</dbReference>
<dbReference type="GeneTree" id="ENSGT01030000234531"/>
<dbReference type="GO" id="GO:0008284">
    <property type="term" value="P:positive regulation of cell population proliferation"/>
    <property type="evidence" value="ECO:0007669"/>
    <property type="project" value="InterPro"/>
</dbReference>
<dbReference type="Gene3D" id="3.80.10.10">
    <property type="entry name" value="Ribonuclease Inhibitor"/>
    <property type="match status" value="1"/>
</dbReference>
<proteinExistence type="inferred from homology"/>
<reference evidence="4" key="1">
    <citation type="submission" date="2025-08" db="UniProtKB">
        <authorList>
            <consortium name="Ensembl"/>
        </authorList>
    </citation>
    <scope>IDENTIFICATION</scope>
</reference>
<dbReference type="STRING" id="39432.ENSSBOP00000010769"/>
<keyword evidence="5" id="KW-1185">Reference proteome</keyword>
<dbReference type="PIRSF" id="PIRSF038286">
    <property type="entry name" value="PRAME"/>
    <property type="match status" value="1"/>
</dbReference>